<reference evidence="1 2" key="1">
    <citation type="journal article" date="2024" name="Int. J. Syst. Evol. Microbiol.">
        <title>Lacrimispora brassicae sp. nov. isolated from fermented cabbage, and proposal of Clostridium indicum Gundawar et al. 2019 and Clostridium methoxybenzovorans Mechichi et al. 1999 as heterotypic synonyms of Lacrimispora amygdalina (Parshina et al. 2003) Haas and Blanchard 2020 and Lacrimispora indolis (McClung and McCoy 1957) Haas and Blanchard 2020, respectively.</title>
        <authorList>
            <person name="Kobayashi H."/>
            <person name="Tanizawa Y."/>
            <person name="Sakamoto M."/>
            <person name="Ohkuma M."/>
            <person name="Tohno M."/>
        </authorList>
    </citation>
    <scope>NUCLEOTIDE SEQUENCE [LARGE SCALE GENOMIC DNA]</scope>
    <source>
        <strain evidence="1 2">DSM 12857</strain>
    </source>
</reference>
<sequence length="225" mass="25746">MRSRSEFMTDFFDRLAGSGFRVETLPEGSDLAAEVYNSNTLFCVITRDGEIIFEAFDSEKARALEQTAENSRKALHCHTTAPFADMERMEPVNLTGGSYVKVFESAVIVLLCRKSGLFGYEFVTCQKALPKHNSKRFYREQYFYDATAAQQDFMKRSGLMLQEALHFSHEELYILVSCCARCVMLDNELDADAQKSINDLMKKIEESQPPQQELSPRYCYQNEIG</sequence>
<comment type="caution">
    <text evidence="1">The sequence shown here is derived from an EMBL/GenBank/DDBJ whole genome shotgun (WGS) entry which is preliminary data.</text>
</comment>
<evidence type="ECO:0000313" key="2">
    <source>
        <dbReference type="Proteomes" id="UP001419084"/>
    </source>
</evidence>
<evidence type="ECO:0000313" key="1">
    <source>
        <dbReference type="EMBL" id="GLB31612.1"/>
    </source>
</evidence>
<dbReference type="Proteomes" id="UP001419084">
    <property type="component" value="Unassembled WGS sequence"/>
</dbReference>
<dbReference type="RefSeq" id="WP_170823089.1">
    <property type="nucleotide sequence ID" value="NZ_BRPJ01000074.1"/>
</dbReference>
<keyword evidence="2" id="KW-1185">Reference proteome</keyword>
<organism evidence="1 2">
    <name type="scientific">Lacrimispora amygdalina</name>
    <dbReference type="NCBI Taxonomy" id="253257"/>
    <lineage>
        <taxon>Bacteria</taxon>
        <taxon>Bacillati</taxon>
        <taxon>Bacillota</taxon>
        <taxon>Clostridia</taxon>
        <taxon>Lachnospirales</taxon>
        <taxon>Lachnospiraceae</taxon>
        <taxon>Lacrimispora</taxon>
    </lineage>
</organism>
<dbReference type="EMBL" id="BRPJ01000074">
    <property type="protein sequence ID" value="GLB31612.1"/>
    <property type="molecule type" value="Genomic_DNA"/>
</dbReference>
<proteinExistence type="predicted"/>
<gene>
    <name evidence="1" type="ORF">LAD12857_35350</name>
</gene>
<protein>
    <submittedName>
        <fullName evidence="1">Uncharacterized protein</fullName>
    </submittedName>
</protein>
<accession>A0ABQ5M9V9</accession>
<name>A0ABQ5M9V9_9FIRM</name>